<dbReference type="AlphaFoldDB" id="A0A1H9ZFL9"/>
<feature type="chain" id="PRO_5011497809" description="SnoaL-like domain-containing protein" evidence="1">
    <location>
        <begin position="22"/>
        <end position="153"/>
    </location>
</feature>
<proteinExistence type="predicted"/>
<evidence type="ECO:0000313" key="2">
    <source>
        <dbReference type="EMBL" id="SES80395.1"/>
    </source>
</evidence>
<keyword evidence="1" id="KW-0732">Signal</keyword>
<organism evidence="2 3">
    <name type="scientific">Thalassotalea agarivorans</name>
    <name type="common">Thalassomonas agarivorans</name>
    <dbReference type="NCBI Taxonomy" id="349064"/>
    <lineage>
        <taxon>Bacteria</taxon>
        <taxon>Pseudomonadati</taxon>
        <taxon>Pseudomonadota</taxon>
        <taxon>Gammaproteobacteria</taxon>
        <taxon>Alteromonadales</taxon>
        <taxon>Colwelliaceae</taxon>
        <taxon>Thalassotalea</taxon>
    </lineage>
</organism>
<evidence type="ECO:0000256" key="1">
    <source>
        <dbReference type="SAM" id="SignalP"/>
    </source>
</evidence>
<dbReference type="EMBL" id="FOHK01000002">
    <property type="protein sequence ID" value="SES80395.1"/>
    <property type="molecule type" value="Genomic_DNA"/>
</dbReference>
<feature type="signal peptide" evidence="1">
    <location>
        <begin position="1"/>
        <end position="21"/>
    </location>
</feature>
<name>A0A1H9ZFL9_THASX</name>
<evidence type="ECO:0000313" key="3">
    <source>
        <dbReference type="Proteomes" id="UP000199308"/>
    </source>
</evidence>
<dbReference type="OrthoDB" id="5733227at2"/>
<protein>
    <recommendedName>
        <fullName evidence="4">SnoaL-like domain-containing protein</fullName>
    </recommendedName>
</protein>
<dbReference type="RefSeq" id="WP_143047905.1">
    <property type="nucleotide sequence ID" value="NZ_AP027363.1"/>
</dbReference>
<gene>
    <name evidence="2" type="ORF">SAMN05660429_00432</name>
</gene>
<accession>A0A1H9ZFL9</accession>
<evidence type="ECO:0008006" key="4">
    <source>
        <dbReference type="Google" id="ProtNLM"/>
    </source>
</evidence>
<dbReference type="Proteomes" id="UP000199308">
    <property type="component" value="Unassembled WGS sequence"/>
</dbReference>
<dbReference type="SUPFAM" id="SSF54427">
    <property type="entry name" value="NTF2-like"/>
    <property type="match status" value="1"/>
</dbReference>
<keyword evidence="3" id="KW-1185">Reference proteome</keyword>
<dbReference type="Gene3D" id="3.10.450.50">
    <property type="match status" value="1"/>
</dbReference>
<reference evidence="2 3" key="1">
    <citation type="submission" date="2016-10" db="EMBL/GenBank/DDBJ databases">
        <authorList>
            <person name="de Groot N.N."/>
        </authorList>
    </citation>
    <scope>NUCLEOTIDE SEQUENCE [LARGE SCALE GENOMIC DNA]</scope>
    <source>
        <strain evidence="2 3">DSM 19706</strain>
    </source>
</reference>
<sequence>MKSFRIMFGFVALLSMFSVNAKQQEFRPVVDFFNALAKVEGYSLDTVVSDDFVLLENGELWNTAKLKEELGKSKIKSRRNFFHIISTVKNDDMALVNYWNKAIVELEDRTVTLVWLESAVVTHSEGDWHLRQLHSTRILESKLPKDVTLEEMK</sequence>
<dbReference type="InterPro" id="IPR032710">
    <property type="entry name" value="NTF2-like_dom_sf"/>
</dbReference>